<dbReference type="AlphaFoldDB" id="A0A2P6AQF1"/>
<name>A0A2P6AQF1_9GAMM</name>
<dbReference type="EMBL" id="PTQZ01000332">
    <property type="protein sequence ID" value="PQA29165.1"/>
    <property type="molecule type" value="Genomic_DNA"/>
</dbReference>
<comment type="caution">
    <text evidence="1">The sequence shown here is derived from an EMBL/GenBank/DDBJ whole genome shotgun (WGS) entry which is preliminary data.</text>
</comment>
<evidence type="ECO:0000313" key="1">
    <source>
        <dbReference type="EMBL" id="PQA29165.1"/>
    </source>
</evidence>
<organism evidence="1 2">
    <name type="scientific">Amnimonas aquatica</name>
    <dbReference type="NCBI Taxonomy" id="2094561"/>
    <lineage>
        <taxon>Bacteria</taxon>
        <taxon>Pseudomonadati</taxon>
        <taxon>Pseudomonadota</taxon>
        <taxon>Gammaproteobacteria</taxon>
        <taxon>Moraxellales</taxon>
        <taxon>Moraxellaceae</taxon>
        <taxon>Amnimonas</taxon>
    </lineage>
</organism>
<dbReference type="RefSeq" id="WP_241146816.1">
    <property type="nucleotide sequence ID" value="NZ_PTQZ01000332.1"/>
</dbReference>
<reference evidence="2" key="1">
    <citation type="submission" date="2018-02" db="EMBL/GenBank/DDBJ databases">
        <title>Genome sequencing of Solimonas sp. HR-BB.</title>
        <authorList>
            <person name="Lee Y."/>
            <person name="Jeon C.O."/>
        </authorList>
    </citation>
    <scope>NUCLEOTIDE SEQUENCE [LARGE SCALE GENOMIC DNA]</scope>
    <source>
        <strain evidence="2">HR-E</strain>
    </source>
</reference>
<keyword evidence="2" id="KW-1185">Reference proteome</keyword>
<gene>
    <name evidence="1" type="ORF">C5O18_09685</name>
</gene>
<dbReference type="Proteomes" id="UP000243900">
    <property type="component" value="Unassembled WGS sequence"/>
</dbReference>
<feature type="non-terminal residue" evidence="1">
    <location>
        <position position="1"/>
    </location>
</feature>
<proteinExistence type="predicted"/>
<protein>
    <submittedName>
        <fullName evidence="1">Uncharacterized protein</fullName>
    </submittedName>
</protein>
<evidence type="ECO:0000313" key="2">
    <source>
        <dbReference type="Proteomes" id="UP000243900"/>
    </source>
</evidence>
<sequence>LARQECNADFDPAEQLQAFIDLFKNGGNPFAGTPLEPLGELIGGGSGGGGGEGPTGTPLDALLGPLQALLTQFPGGIPGGGEGGLPDGELIDALGGGLALLGAAIASAEPQVADIPVAANLVETLGDLFSGLGQTLGSLESAPTQDVGALLHDALVNVNGLLTNQTGLLGALAAASQQQQLIDAVASGNAAINDGIATLTGALDEYLLSNLDNAVLEPLLGALAPLTCTLKLFGDCDAASGDPAEALQGLLGALAGAGGGSNPLSGLIEQITGAFGGGGDPAAALQNLLTTNPLAQALSQVPGLGELFKLGK</sequence>
<accession>A0A2P6AQF1</accession>